<name>A0AA40APT7_9PEZI</name>
<dbReference type="Proteomes" id="UP001172102">
    <property type="component" value="Unassembled WGS sequence"/>
</dbReference>
<evidence type="ECO:0000313" key="1">
    <source>
        <dbReference type="EMBL" id="KAK0719784.1"/>
    </source>
</evidence>
<keyword evidence="2" id="KW-1185">Reference proteome</keyword>
<organism evidence="1 2">
    <name type="scientific">Lasiosphaeris hirsuta</name>
    <dbReference type="NCBI Taxonomy" id="260670"/>
    <lineage>
        <taxon>Eukaryota</taxon>
        <taxon>Fungi</taxon>
        <taxon>Dikarya</taxon>
        <taxon>Ascomycota</taxon>
        <taxon>Pezizomycotina</taxon>
        <taxon>Sordariomycetes</taxon>
        <taxon>Sordariomycetidae</taxon>
        <taxon>Sordariales</taxon>
        <taxon>Lasiosphaeriaceae</taxon>
        <taxon>Lasiosphaeris</taxon>
    </lineage>
</organism>
<evidence type="ECO:0000313" key="2">
    <source>
        <dbReference type="Proteomes" id="UP001172102"/>
    </source>
</evidence>
<dbReference type="AlphaFoldDB" id="A0AA40APT7"/>
<dbReference type="EMBL" id="JAUKUA010000003">
    <property type="protein sequence ID" value="KAK0719784.1"/>
    <property type="molecule type" value="Genomic_DNA"/>
</dbReference>
<gene>
    <name evidence="1" type="ORF">B0H67DRAFT_164959</name>
</gene>
<comment type="caution">
    <text evidence="1">The sequence shown here is derived from an EMBL/GenBank/DDBJ whole genome shotgun (WGS) entry which is preliminary data.</text>
</comment>
<accession>A0AA40APT7</accession>
<reference evidence="1" key="1">
    <citation type="submission" date="2023-06" db="EMBL/GenBank/DDBJ databases">
        <title>Genome-scale phylogeny and comparative genomics of the fungal order Sordariales.</title>
        <authorList>
            <consortium name="Lawrence Berkeley National Laboratory"/>
            <person name="Hensen N."/>
            <person name="Bonometti L."/>
            <person name="Westerberg I."/>
            <person name="Brannstrom I.O."/>
            <person name="Guillou S."/>
            <person name="Cros-Aarteil S."/>
            <person name="Calhoun S."/>
            <person name="Haridas S."/>
            <person name="Kuo A."/>
            <person name="Mondo S."/>
            <person name="Pangilinan J."/>
            <person name="Riley R."/>
            <person name="Labutti K."/>
            <person name="Andreopoulos B."/>
            <person name="Lipzen A."/>
            <person name="Chen C."/>
            <person name="Yanf M."/>
            <person name="Daum C."/>
            <person name="Ng V."/>
            <person name="Clum A."/>
            <person name="Steindorff A."/>
            <person name="Ohm R."/>
            <person name="Martin F."/>
            <person name="Silar P."/>
            <person name="Natvig D."/>
            <person name="Lalanne C."/>
            <person name="Gautier V."/>
            <person name="Ament-Velasquez S.L."/>
            <person name="Kruys A."/>
            <person name="Hutchinson M.I."/>
            <person name="Powell A.J."/>
            <person name="Barry K."/>
            <person name="Miller A.N."/>
            <person name="Grigoriev I.V."/>
            <person name="Debuchy R."/>
            <person name="Gladieux P."/>
            <person name="Thoren M.H."/>
            <person name="Johannesson H."/>
        </authorList>
    </citation>
    <scope>NUCLEOTIDE SEQUENCE</scope>
    <source>
        <strain evidence="1">SMH4607-1</strain>
    </source>
</reference>
<proteinExistence type="predicted"/>
<protein>
    <submittedName>
        <fullName evidence="1">Uncharacterized protein</fullName>
    </submittedName>
</protein>
<sequence>MCFVARCRVMSVLCARSEAEGGKLAHEAQGTGFGRGTGDSKNWKTVGCGGATHDTVCGSRIGHDQTTKKLSLDELRCNTPPEEQEPIIAQGACVISCGCRQQAPATCTLSC</sequence>